<dbReference type="GO" id="GO:0006352">
    <property type="term" value="P:DNA-templated transcription initiation"/>
    <property type="evidence" value="ECO:0007669"/>
    <property type="project" value="InterPro"/>
</dbReference>
<dbReference type="AlphaFoldDB" id="A0A8J2YE29"/>
<dbReference type="Pfam" id="PF04542">
    <property type="entry name" value="Sigma70_r2"/>
    <property type="match status" value="1"/>
</dbReference>
<dbReference type="InterPro" id="IPR000792">
    <property type="entry name" value="Tscrpt_reg_LuxR_C"/>
</dbReference>
<keyword evidence="3" id="KW-0731">Sigma factor</keyword>
<evidence type="ECO:0000313" key="6">
    <source>
        <dbReference type="EMBL" id="GGE23501.1"/>
    </source>
</evidence>
<dbReference type="SUPFAM" id="SSF88659">
    <property type="entry name" value="Sigma3 and sigma4 domains of RNA polymerase sigma factors"/>
    <property type="match status" value="1"/>
</dbReference>
<dbReference type="InterPro" id="IPR013324">
    <property type="entry name" value="RNA_pol_sigma_r3/r4-like"/>
</dbReference>
<reference evidence="6" key="1">
    <citation type="journal article" date="2014" name="Int. J. Syst. Evol. Microbiol.">
        <title>Complete genome sequence of Corynebacterium casei LMG S-19264T (=DSM 44701T), isolated from a smear-ripened cheese.</title>
        <authorList>
            <consortium name="US DOE Joint Genome Institute (JGI-PGF)"/>
            <person name="Walter F."/>
            <person name="Albersmeier A."/>
            <person name="Kalinowski J."/>
            <person name="Ruckert C."/>
        </authorList>
    </citation>
    <scope>NUCLEOTIDE SEQUENCE</scope>
    <source>
        <strain evidence="6">CGMCC 1.15179</strain>
    </source>
</reference>
<dbReference type="GO" id="GO:0003677">
    <property type="term" value="F:DNA binding"/>
    <property type="evidence" value="ECO:0007669"/>
    <property type="project" value="InterPro"/>
</dbReference>
<evidence type="ECO:0000256" key="1">
    <source>
        <dbReference type="ARBA" id="ARBA00010641"/>
    </source>
</evidence>
<gene>
    <name evidence="6" type="ORF">GCM10011571_27010</name>
</gene>
<dbReference type="InterPro" id="IPR013325">
    <property type="entry name" value="RNA_pol_sigma_r2"/>
</dbReference>
<dbReference type="NCBIfam" id="TIGR02937">
    <property type="entry name" value="sigma70-ECF"/>
    <property type="match status" value="1"/>
</dbReference>
<dbReference type="Pfam" id="PF08281">
    <property type="entry name" value="Sigma70_r4_2"/>
    <property type="match status" value="1"/>
</dbReference>
<dbReference type="Proteomes" id="UP000625210">
    <property type="component" value="Unassembled WGS sequence"/>
</dbReference>
<dbReference type="PANTHER" id="PTHR43133:SF51">
    <property type="entry name" value="RNA POLYMERASE SIGMA FACTOR"/>
    <property type="match status" value="1"/>
</dbReference>
<evidence type="ECO:0000256" key="4">
    <source>
        <dbReference type="ARBA" id="ARBA00023163"/>
    </source>
</evidence>
<protein>
    <submittedName>
        <fullName evidence="6">RNA polymerase sigma factor</fullName>
    </submittedName>
</protein>
<dbReference type="PROSITE" id="PS00622">
    <property type="entry name" value="HTH_LUXR_1"/>
    <property type="match status" value="1"/>
</dbReference>
<dbReference type="InterPro" id="IPR039425">
    <property type="entry name" value="RNA_pol_sigma-70-like"/>
</dbReference>
<name>A0A8J2YE29_9BACL</name>
<sequence length="194" mass="22723">MELVERELERAKNGDPEAFSDIVRSHQHRVYNLALKMLRDPDEAKDATQDIFIKIHSSLKNFRHSSRLPTWVYRVATNHLLDQLRRAKRERTRRINQPWKEVAHIRNDPRAEDPAVVVNQEEVRQIVREAVDELPDLYRTVIVLHYQQGLSYQEIAEILGVSARTVGTRIHRAKARLRSWLDPIWRGGKIDGGK</sequence>
<comment type="caution">
    <text evidence="6">The sequence shown here is derived from an EMBL/GenBank/DDBJ whole genome shotgun (WGS) entry which is preliminary data.</text>
</comment>
<evidence type="ECO:0000259" key="5">
    <source>
        <dbReference type="PROSITE" id="PS00622"/>
    </source>
</evidence>
<dbReference type="CDD" id="cd06171">
    <property type="entry name" value="Sigma70_r4"/>
    <property type="match status" value="1"/>
</dbReference>
<keyword evidence="4" id="KW-0804">Transcription</keyword>
<dbReference type="GO" id="GO:0016987">
    <property type="term" value="F:sigma factor activity"/>
    <property type="evidence" value="ECO:0007669"/>
    <property type="project" value="UniProtKB-KW"/>
</dbReference>
<keyword evidence="2" id="KW-0805">Transcription regulation</keyword>
<dbReference type="SUPFAM" id="SSF88946">
    <property type="entry name" value="Sigma2 domain of RNA polymerase sigma factors"/>
    <property type="match status" value="1"/>
</dbReference>
<dbReference type="PANTHER" id="PTHR43133">
    <property type="entry name" value="RNA POLYMERASE ECF-TYPE SIGMA FACTO"/>
    <property type="match status" value="1"/>
</dbReference>
<keyword evidence="7" id="KW-1185">Reference proteome</keyword>
<evidence type="ECO:0000256" key="3">
    <source>
        <dbReference type="ARBA" id="ARBA00023082"/>
    </source>
</evidence>
<dbReference type="InterPro" id="IPR013249">
    <property type="entry name" value="RNA_pol_sigma70_r4_t2"/>
</dbReference>
<dbReference type="Gene3D" id="1.10.1740.10">
    <property type="match status" value="1"/>
</dbReference>
<evidence type="ECO:0000256" key="2">
    <source>
        <dbReference type="ARBA" id="ARBA00023015"/>
    </source>
</evidence>
<organism evidence="6 7">
    <name type="scientific">Marinithermofilum abyssi</name>
    <dbReference type="NCBI Taxonomy" id="1571185"/>
    <lineage>
        <taxon>Bacteria</taxon>
        <taxon>Bacillati</taxon>
        <taxon>Bacillota</taxon>
        <taxon>Bacilli</taxon>
        <taxon>Bacillales</taxon>
        <taxon>Thermoactinomycetaceae</taxon>
        <taxon>Marinithermofilum</taxon>
    </lineage>
</organism>
<dbReference type="EMBL" id="BMHQ01000010">
    <property type="protein sequence ID" value="GGE23501.1"/>
    <property type="molecule type" value="Genomic_DNA"/>
</dbReference>
<comment type="similarity">
    <text evidence="1">Belongs to the sigma-70 factor family. ECF subfamily.</text>
</comment>
<feature type="domain" description="HTH luxR-type" evidence="5">
    <location>
        <begin position="149"/>
        <end position="176"/>
    </location>
</feature>
<proteinExistence type="inferred from homology"/>
<reference evidence="6" key="2">
    <citation type="submission" date="2020-09" db="EMBL/GenBank/DDBJ databases">
        <authorList>
            <person name="Sun Q."/>
            <person name="Zhou Y."/>
        </authorList>
    </citation>
    <scope>NUCLEOTIDE SEQUENCE</scope>
    <source>
        <strain evidence="6">CGMCC 1.15179</strain>
    </source>
</reference>
<evidence type="ECO:0000313" key="7">
    <source>
        <dbReference type="Proteomes" id="UP000625210"/>
    </source>
</evidence>
<accession>A0A8J2YE29</accession>
<dbReference type="InterPro" id="IPR014284">
    <property type="entry name" value="RNA_pol_sigma-70_dom"/>
</dbReference>
<dbReference type="InterPro" id="IPR036388">
    <property type="entry name" value="WH-like_DNA-bd_sf"/>
</dbReference>
<dbReference type="InterPro" id="IPR007627">
    <property type="entry name" value="RNA_pol_sigma70_r2"/>
</dbReference>
<dbReference type="Gene3D" id="1.10.10.10">
    <property type="entry name" value="Winged helix-like DNA-binding domain superfamily/Winged helix DNA-binding domain"/>
    <property type="match status" value="1"/>
</dbReference>